<gene>
    <name evidence="2" type="ORF">HDE69_001120</name>
</gene>
<evidence type="ECO:0000313" key="2">
    <source>
        <dbReference type="EMBL" id="MBB5620082.1"/>
    </source>
</evidence>
<dbReference type="EMBL" id="JACHCF010000002">
    <property type="protein sequence ID" value="MBB5620082.1"/>
    <property type="molecule type" value="Genomic_DNA"/>
</dbReference>
<comment type="caution">
    <text evidence="2">The sequence shown here is derived from an EMBL/GenBank/DDBJ whole genome shotgun (WGS) entry which is preliminary data.</text>
</comment>
<evidence type="ECO:0000313" key="3">
    <source>
        <dbReference type="Proteomes" id="UP000537718"/>
    </source>
</evidence>
<dbReference type="PANTHER" id="PTHR30535">
    <property type="entry name" value="VITAMIN B12-BINDING PROTEIN"/>
    <property type="match status" value="1"/>
</dbReference>
<organism evidence="2 3">
    <name type="scientific">Pedobacter cryoconitis</name>
    <dbReference type="NCBI Taxonomy" id="188932"/>
    <lineage>
        <taxon>Bacteria</taxon>
        <taxon>Pseudomonadati</taxon>
        <taxon>Bacteroidota</taxon>
        <taxon>Sphingobacteriia</taxon>
        <taxon>Sphingobacteriales</taxon>
        <taxon>Sphingobacteriaceae</taxon>
        <taxon>Pedobacter</taxon>
    </lineage>
</organism>
<dbReference type="Proteomes" id="UP000537718">
    <property type="component" value="Unassembled WGS sequence"/>
</dbReference>
<dbReference type="PANTHER" id="PTHR30535:SF4">
    <property type="entry name" value="HEMIN-BINDING PERIPLASMIC PROTEIN HMUT"/>
    <property type="match status" value="1"/>
</dbReference>
<dbReference type="AlphaFoldDB" id="A0A7W8YQQ3"/>
<name>A0A7W8YQQ3_9SPHI</name>
<accession>A0A7W8YQQ3</accession>
<sequence>MKKISCLFLMITWCLGVYAVVPKRIITLGAALSETTDALGLGKNIVAVDVTTTYPVFLNKLPKVSNNRSVSAEALIAFAPDLVLAPEGTVSKEIQYQLKSAGIRFVSIKQEYSVNGALKFIREVAAALEVTAKGEALAKQTELKVKQSLARIKTTGKPAKVLFIYARGTGVMMVAGKKSSLDALINLSGGKNAIQEFEDFKPYTTEALVKANPDVILMFDFGLTSLGGLNGILKLPGVGQTTAGKNKRIVQMDPALLSNFSVRLDQAITALNEKLTGL</sequence>
<reference evidence="2 3" key="1">
    <citation type="submission" date="2020-08" db="EMBL/GenBank/DDBJ databases">
        <title>Genomic Encyclopedia of Type Strains, Phase IV (KMG-V): Genome sequencing to study the core and pangenomes of soil and plant-associated prokaryotes.</title>
        <authorList>
            <person name="Whitman W."/>
        </authorList>
    </citation>
    <scope>NUCLEOTIDE SEQUENCE [LARGE SCALE GENOMIC DNA]</scope>
    <source>
        <strain evidence="2 3">MP7CTX6</strain>
    </source>
</reference>
<dbReference type="InterPro" id="IPR002491">
    <property type="entry name" value="ABC_transptr_periplasmic_BD"/>
</dbReference>
<dbReference type="Pfam" id="PF01497">
    <property type="entry name" value="Peripla_BP_2"/>
    <property type="match status" value="1"/>
</dbReference>
<dbReference type="InterPro" id="IPR050902">
    <property type="entry name" value="ABC_Transporter_SBP"/>
</dbReference>
<dbReference type="PROSITE" id="PS50983">
    <property type="entry name" value="FE_B12_PBP"/>
    <property type="match status" value="1"/>
</dbReference>
<protein>
    <submittedName>
        <fullName evidence="2">Iron complex transport system substrate-binding protein</fullName>
    </submittedName>
</protein>
<feature type="domain" description="Fe/B12 periplasmic-binding" evidence="1">
    <location>
        <begin position="24"/>
        <end position="278"/>
    </location>
</feature>
<proteinExistence type="predicted"/>
<evidence type="ECO:0000259" key="1">
    <source>
        <dbReference type="PROSITE" id="PS50983"/>
    </source>
</evidence>
<dbReference type="RefSeq" id="WP_183866120.1">
    <property type="nucleotide sequence ID" value="NZ_JACHCF010000002.1"/>
</dbReference>
<dbReference type="Gene3D" id="3.40.50.1980">
    <property type="entry name" value="Nitrogenase molybdenum iron protein domain"/>
    <property type="match status" value="2"/>
</dbReference>
<dbReference type="SUPFAM" id="SSF53807">
    <property type="entry name" value="Helical backbone' metal receptor"/>
    <property type="match status" value="1"/>
</dbReference>